<dbReference type="EMBL" id="AP025226">
    <property type="protein sequence ID" value="BDB96995.1"/>
    <property type="molecule type" value="Genomic_DNA"/>
</dbReference>
<dbReference type="KEGG" id="scas:SACC_00120"/>
<evidence type="ECO:0000313" key="1">
    <source>
        <dbReference type="EMBL" id="BDB96995.1"/>
    </source>
</evidence>
<name>A0AAQ4CMG4_9CREN</name>
<gene>
    <name evidence="1" type="ORF">SACC_00120</name>
</gene>
<proteinExistence type="predicted"/>
<sequence length="74" mass="8726">MMSENTLNLISDCWVVLGHLMHVNELDSNCRHVICIFLLKIKEDDRDLIDHLDLREDVEFCEKFERKTVPGVIQ</sequence>
<evidence type="ECO:0000313" key="2">
    <source>
        <dbReference type="Proteomes" id="UP001319921"/>
    </source>
</evidence>
<accession>A0AAQ4CMG4</accession>
<keyword evidence="2" id="KW-1185">Reference proteome</keyword>
<dbReference type="Proteomes" id="UP001319921">
    <property type="component" value="Chromosome"/>
</dbReference>
<organism evidence="1 2">
    <name type="scientific">Saccharolobus caldissimus</name>
    <dbReference type="NCBI Taxonomy" id="1702097"/>
    <lineage>
        <taxon>Archaea</taxon>
        <taxon>Thermoproteota</taxon>
        <taxon>Thermoprotei</taxon>
        <taxon>Sulfolobales</taxon>
        <taxon>Sulfolobaceae</taxon>
        <taxon>Saccharolobus</taxon>
    </lineage>
</organism>
<reference evidence="1 2" key="1">
    <citation type="journal article" date="2022" name="Microbiol. Resour. Announc.">
        <title>Complete Genome Sequence of the Hyperthermophilic and Acidophilic Archaeon Saccharolobus caldissimus Strain HS-3T.</title>
        <authorList>
            <person name="Sakai H.D."/>
            <person name="Kurosawa N."/>
        </authorList>
    </citation>
    <scope>NUCLEOTIDE SEQUENCE [LARGE SCALE GENOMIC DNA]</scope>
    <source>
        <strain evidence="1 2">JCM32116</strain>
    </source>
</reference>
<dbReference type="AlphaFoldDB" id="A0AAQ4CMG4"/>
<protein>
    <submittedName>
        <fullName evidence="1">Uncharacterized protein</fullName>
    </submittedName>
</protein>